<feature type="compositionally biased region" description="Basic residues" evidence="1">
    <location>
        <begin position="64"/>
        <end position="74"/>
    </location>
</feature>
<evidence type="ECO:0000256" key="1">
    <source>
        <dbReference type="SAM" id="MobiDB-lite"/>
    </source>
</evidence>
<name>A0ABW6WJ82_9ACTN</name>
<sequence length="74" mass="8097">MTAAVLGSIITALCAGGGVWLAVREIAKQWGETKRTQIKEAALTERRMLELVMTQESRPSEKRQSKKQGRLGAA</sequence>
<dbReference type="EMBL" id="JBIAZU010000005">
    <property type="protein sequence ID" value="MFF5293063.1"/>
    <property type="molecule type" value="Genomic_DNA"/>
</dbReference>
<reference evidence="2 3" key="1">
    <citation type="submission" date="2024-10" db="EMBL/GenBank/DDBJ databases">
        <title>The Natural Products Discovery Center: Release of the First 8490 Sequenced Strains for Exploring Actinobacteria Biosynthetic Diversity.</title>
        <authorList>
            <person name="Kalkreuter E."/>
            <person name="Kautsar S.A."/>
            <person name="Yang D."/>
            <person name="Bader C.D."/>
            <person name="Teijaro C.N."/>
            <person name="Fluegel L."/>
            <person name="Davis C.M."/>
            <person name="Simpson J.R."/>
            <person name="Lauterbach L."/>
            <person name="Steele A.D."/>
            <person name="Gui C."/>
            <person name="Meng S."/>
            <person name="Li G."/>
            <person name="Viehrig K."/>
            <person name="Ye F."/>
            <person name="Su P."/>
            <person name="Kiefer A.F."/>
            <person name="Nichols A."/>
            <person name="Cepeda A.J."/>
            <person name="Yan W."/>
            <person name="Fan B."/>
            <person name="Jiang Y."/>
            <person name="Adhikari A."/>
            <person name="Zheng C.-J."/>
            <person name="Schuster L."/>
            <person name="Cowan T.M."/>
            <person name="Smanski M.J."/>
            <person name="Chevrette M.G."/>
            <person name="De Carvalho L.P.S."/>
            <person name="Shen B."/>
        </authorList>
    </citation>
    <scope>NUCLEOTIDE SEQUENCE [LARGE SCALE GENOMIC DNA]</scope>
    <source>
        <strain evidence="2 3">NPDC000087</strain>
    </source>
</reference>
<dbReference type="RefSeq" id="WP_026205843.1">
    <property type="nucleotide sequence ID" value="NZ_JBIAZU010000005.1"/>
</dbReference>
<comment type="caution">
    <text evidence="2">The sequence shown here is derived from an EMBL/GenBank/DDBJ whole genome shotgun (WGS) entry which is preliminary data.</text>
</comment>
<gene>
    <name evidence="2" type="ORF">ACFY35_26800</name>
</gene>
<protein>
    <submittedName>
        <fullName evidence="2">Uncharacterized protein</fullName>
    </submittedName>
</protein>
<dbReference type="Proteomes" id="UP001602245">
    <property type="component" value="Unassembled WGS sequence"/>
</dbReference>
<feature type="region of interest" description="Disordered" evidence="1">
    <location>
        <begin position="51"/>
        <end position="74"/>
    </location>
</feature>
<proteinExistence type="predicted"/>
<organism evidence="2 3">
    <name type="scientific">Paractinoplanes globisporus</name>
    <dbReference type="NCBI Taxonomy" id="113565"/>
    <lineage>
        <taxon>Bacteria</taxon>
        <taxon>Bacillati</taxon>
        <taxon>Actinomycetota</taxon>
        <taxon>Actinomycetes</taxon>
        <taxon>Micromonosporales</taxon>
        <taxon>Micromonosporaceae</taxon>
        <taxon>Paractinoplanes</taxon>
    </lineage>
</organism>
<keyword evidence="3" id="KW-1185">Reference proteome</keyword>
<accession>A0ABW6WJ82</accession>
<evidence type="ECO:0000313" key="3">
    <source>
        <dbReference type="Proteomes" id="UP001602245"/>
    </source>
</evidence>
<evidence type="ECO:0000313" key="2">
    <source>
        <dbReference type="EMBL" id="MFF5293063.1"/>
    </source>
</evidence>